<feature type="transmembrane region" description="Helical" evidence="1">
    <location>
        <begin position="342"/>
        <end position="365"/>
    </location>
</feature>
<keyword evidence="1" id="KW-0472">Membrane</keyword>
<dbReference type="InterPro" id="IPR007487">
    <property type="entry name" value="ABC_transpt-TYRBP-like"/>
</dbReference>
<gene>
    <name evidence="3" type="ORF">HNR50_003434</name>
</gene>
<dbReference type="PANTHER" id="PTHR35271">
    <property type="entry name" value="ABC TRANSPORTER, SUBSTRATE-BINDING LIPOPROTEIN-RELATED"/>
    <property type="match status" value="1"/>
</dbReference>
<keyword evidence="1" id="KW-1133">Transmembrane helix</keyword>
<protein>
    <submittedName>
        <fullName evidence="3">ABC-type uncharacterized transport system substrate-binding protein</fullName>
    </submittedName>
</protein>
<dbReference type="AlphaFoldDB" id="A0A841R8Y3"/>
<evidence type="ECO:0000313" key="4">
    <source>
        <dbReference type="Proteomes" id="UP000587760"/>
    </source>
</evidence>
<dbReference type="EMBL" id="JACHGJ010000007">
    <property type="protein sequence ID" value="MBB6481754.1"/>
    <property type="molecule type" value="Genomic_DNA"/>
</dbReference>
<dbReference type="Pfam" id="PF04392">
    <property type="entry name" value="ABC_sub_bind"/>
    <property type="match status" value="1"/>
</dbReference>
<feature type="chain" id="PRO_5032836498" evidence="2">
    <location>
        <begin position="22"/>
        <end position="451"/>
    </location>
</feature>
<keyword evidence="4" id="KW-1185">Reference proteome</keyword>
<feature type="signal peptide" evidence="2">
    <location>
        <begin position="1"/>
        <end position="21"/>
    </location>
</feature>
<dbReference type="PANTHER" id="PTHR35271:SF1">
    <property type="entry name" value="ABC TRANSPORTER, SUBSTRATE-BINDING LIPOPROTEIN"/>
    <property type="match status" value="1"/>
</dbReference>
<keyword evidence="1" id="KW-0812">Transmembrane</keyword>
<organism evidence="3 4">
    <name type="scientific">Spirochaeta isovalerica</name>
    <dbReference type="NCBI Taxonomy" id="150"/>
    <lineage>
        <taxon>Bacteria</taxon>
        <taxon>Pseudomonadati</taxon>
        <taxon>Spirochaetota</taxon>
        <taxon>Spirochaetia</taxon>
        <taxon>Spirochaetales</taxon>
        <taxon>Spirochaetaceae</taxon>
        <taxon>Spirochaeta</taxon>
    </lineage>
</organism>
<evidence type="ECO:0000256" key="2">
    <source>
        <dbReference type="SAM" id="SignalP"/>
    </source>
</evidence>
<comment type="caution">
    <text evidence="3">The sequence shown here is derived from an EMBL/GenBank/DDBJ whole genome shotgun (WGS) entry which is preliminary data.</text>
</comment>
<dbReference type="Proteomes" id="UP000587760">
    <property type="component" value="Unassembled WGS sequence"/>
</dbReference>
<dbReference type="Gene3D" id="3.40.50.2300">
    <property type="match status" value="2"/>
</dbReference>
<evidence type="ECO:0000256" key="1">
    <source>
        <dbReference type="SAM" id="Phobius"/>
    </source>
</evidence>
<accession>A0A841R8Y3</accession>
<keyword evidence="2" id="KW-0732">Signal</keyword>
<evidence type="ECO:0000313" key="3">
    <source>
        <dbReference type="EMBL" id="MBB6481754.1"/>
    </source>
</evidence>
<sequence length="451" mass="51171">MNRKPLVFLLVLLLSLLPVFSGNTASKQILVMHSYHQGLLWTDSITEAVKRTFGEAEGHYELYFEYLDTKRNSGSDYFNRLTEFEKQKTQLAELDFDLIICSDNDALDFLTSNGKDLFGPVPIVFCGVNNFTPAMLKGQRNITGITESIDFHANMKAISRLHPDRSHIIFIVDRTSTGNAVMEELQTVVKDYSDQFTFDYLRDFSIDNIDESLGNLGDGDLIYLLVMNIDQNGVFISYNDAISMVRSEVNVPIYGSWDFYFGKGIVGGMLISATRQGEEASRIALQILEGTPLDAIPVEKGGGNQFVFDYREMERFGISTSDLPPGSSVKYAPESFFRRNRITILTIGITASLFLLIILIISLYLRNRNRRLEEMNRLLDERVKKALSEVNTLNGLLPICARCKKIRDDSGYWNRLETYIKKHSNAEFSHGLCPDCAAEIYPEHFNKKEEA</sequence>
<reference evidence="3 4" key="1">
    <citation type="submission" date="2020-08" db="EMBL/GenBank/DDBJ databases">
        <title>Genomic Encyclopedia of Type Strains, Phase IV (KMG-IV): sequencing the most valuable type-strain genomes for metagenomic binning, comparative biology and taxonomic classification.</title>
        <authorList>
            <person name="Goeker M."/>
        </authorList>
    </citation>
    <scope>NUCLEOTIDE SEQUENCE [LARGE SCALE GENOMIC DNA]</scope>
    <source>
        <strain evidence="3 4">DSM 2461</strain>
    </source>
</reference>
<proteinExistence type="predicted"/>
<dbReference type="RefSeq" id="WP_184747986.1">
    <property type="nucleotide sequence ID" value="NZ_JACHGJ010000007.1"/>
</dbReference>
<name>A0A841R8Y3_9SPIO</name>